<accession>A0AA97AIL2</accession>
<dbReference type="AlphaFoldDB" id="A0AA97AIL2"/>
<evidence type="ECO:0008006" key="2">
    <source>
        <dbReference type="Google" id="ProtNLM"/>
    </source>
</evidence>
<proteinExistence type="predicted"/>
<gene>
    <name evidence="1" type="ORF">HJG54_14645</name>
</gene>
<dbReference type="EMBL" id="CP053586">
    <property type="protein sequence ID" value="WNZ23971.1"/>
    <property type="molecule type" value="Genomic_DNA"/>
</dbReference>
<name>A0AA97AIL2_9CYAN</name>
<reference evidence="1" key="1">
    <citation type="submission" date="2020-05" db="EMBL/GenBank/DDBJ databases">
        <authorList>
            <person name="Zhu T."/>
            <person name="Keshari N."/>
            <person name="Lu X."/>
        </authorList>
    </citation>
    <scope>NUCLEOTIDE SEQUENCE</scope>
    <source>
        <strain evidence="1">NK1-12</strain>
    </source>
</reference>
<protein>
    <recommendedName>
        <fullName evidence="2">SPOR domain-containing protein</fullName>
    </recommendedName>
</protein>
<sequence length="229" mass="23988">MQEFKGWYGIGLGSLLLGLVSLSWPHRAVAQALPDCQPPQPNEFLLLVPNPQPDTQAQLRNLLPSNAVLTPCNYFNSPVVRVEGFASADIATAWAQYLADMAQLQAYVARPAAGSMAATPPTPNAGGTSSPVSPAAAAPAAAAYNPQPLGTGFAVVVNYFNKPEIAATVRQVTARDVGLVAFEQQPYLLASHTTDAAAASTLLRTLSERGLTAAIVDSRRAVLLTPAVK</sequence>
<dbReference type="RefSeq" id="WP_316429513.1">
    <property type="nucleotide sequence ID" value="NZ_CP053586.1"/>
</dbReference>
<organism evidence="1">
    <name type="scientific">Leptolyngbya sp. NK1-12</name>
    <dbReference type="NCBI Taxonomy" id="2547451"/>
    <lineage>
        <taxon>Bacteria</taxon>
        <taxon>Bacillati</taxon>
        <taxon>Cyanobacteriota</taxon>
        <taxon>Cyanophyceae</taxon>
        <taxon>Leptolyngbyales</taxon>
        <taxon>Leptolyngbyaceae</taxon>
        <taxon>Leptolyngbya group</taxon>
        <taxon>Leptolyngbya</taxon>
    </lineage>
</organism>
<evidence type="ECO:0000313" key="1">
    <source>
        <dbReference type="EMBL" id="WNZ23971.1"/>
    </source>
</evidence>